<dbReference type="PANTHER" id="PTHR47272:SF1">
    <property type="entry name" value="PIGGYBAC TRANSPOSABLE ELEMENT-DERIVED PROTEIN 3-LIKE"/>
    <property type="match status" value="1"/>
</dbReference>
<dbReference type="Pfam" id="PF13843">
    <property type="entry name" value="DDE_Tnp_1_7"/>
    <property type="match status" value="1"/>
</dbReference>
<dbReference type="PANTHER" id="PTHR47272">
    <property type="entry name" value="DDE_TNP_1_7 DOMAIN-CONTAINING PROTEIN"/>
    <property type="match status" value="1"/>
</dbReference>
<gene>
    <name evidence="3" type="ORF">NTJ_02426</name>
</gene>
<reference evidence="3 4" key="1">
    <citation type="submission" date="2023-09" db="EMBL/GenBank/DDBJ databases">
        <title>Nesidiocoris tenuis whole genome shotgun sequence.</title>
        <authorList>
            <person name="Shibata T."/>
            <person name="Shimoda M."/>
            <person name="Kobayashi T."/>
            <person name="Uehara T."/>
        </authorList>
    </citation>
    <scope>NUCLEOTIDE SEQUENCE [LARGE SCALE GENOMIC DNA]</scope>
    <source>
        <strain evidence="3 4">Japan</strain>
    </source>
</reference>
<dbReference type="InterPro" id="IPR029526">
    <property type="entry name" value="PGBD"/>
</dbReference>
<evidence type="ECO:0000313" key="3">
    <source>
        <dbReference type="EMBL" id="BES89619.1"/>
    </source>
</evidence>
<keyword evidence="4" id="KW-1185">Reference proteome</keyword>
<sequence length="625" mass="71848">MVHIRKGLEEWSTEEVERILFDPNVSDYEEEDEDLQEQVNDILEGRIEIQEVIDKLLQHDDFDEVCLVPVDSSVTLAQPKSPPSIELAEAGRCGVAGPSGLSGNRGKAKRQREAKTKPLKWSSAEFIPPPDLKWKCSLPPPPLEDMSPLDYFRSFFDNKLLDHIALETNKYALQKNGEELGVTRAEIEMYIGILIHMGIVPMPQVPLYWSKPCRYPPVADVMSRNRFEKIKQYFHLNDNTLEKKRGDAGYDKLFKIRPLIDHLLEKFNEIPGEELHSIDEQMIPFKGRSFLKQYNKSKPHKWGFKVFTRTSSSGIMHNIRIYVGEGTCDDHGLGISSIVVIELTKNLPSGQNFKVFFDNWFSSIPLCFALREGQIWSIGTIRADRIGHCPLKKEADLKKEGRGSMDSQILLPDGSLNIVRWYDSKAINLISSYCSIQPINCCKRFDQKLKKHIEVERPNVVKEYNAFMGGVDLMDMLVELYRIDVRSTKWYSRILLWSINISVGWLGLLYRRHCKQKGLKPLPLLTFMSEIAHGLTTAYKPSEKRKRGRPSAEETQPAPKKRRLVAPNPVKSVRFDHVDHMPEFSIKKNRCRVCQKTTTVYCPKCNVHLCFTPNRNCAKKFHSSQ</sequence>
<dbReference type="EMBL" id="AP028909">
    <property type="protein sequence ID" value="BES89619.1"/>
    <property type="molecule type" value="Genomic_DNA"/>
</dbReference>
<accession>A0ABN7ABB8</accession>
<organism evidence="3 4">
    <name type="scientific">Nesidiocoris tenuis</name>
    <dbReference type="NCBI Taxonomy" id="355587"/>
    <lineage>
        <taxon>Eukaryota</taxon>
        <taxon>Metazoa</taxon>
        <taxon>Ecdysozoa</taxon>
        <taxon>Arthropoda</taxon>
        <taxon>Hexapoda</taxon>
        <taxon>Insecta</taxon>
        <taxon>Pterygota</taxon>
        <taxon>Neoptera</taxon>
        <taxon>Paraneoptera</taxon>
        <taxon>Hemiptera</taxon>
        <taxon>Heteroptera</taxon>
        <taxon>Panheteroptera</taxon>
        <taxon>Cimicomorpha</taxon>
        <taxon>Miridae</taxon>
        <taxon>Dicyphina</taxon>
        <taxon>Nesidiocoris</taxon>
    </lineage>
</organism>
<protein>
    <recommendedName>
        <fullName evidence="2">PiggyBac transposable element-derived protein domain-containing protein</fullName>
    </recommendedName>
</protein>
<dbReference type="Proteomes" id="UP001307889">
    <property type="component" value="Chromosome 1"/>
</dbReference>
<name>A0ABN7ABB8_9HEMI</name>
<proteinExistence type="predicted"/>
<evidence type="ECO:0000313" key="4">
    <source>
        <dbReference type="Proteomes" id="UP001307889"/>
    </source>
</evidence>
<feature type="region of interest" description="Disordered" evidence="1">
    <location>
        <begin position="539"/>
        <end position="565"/>
    </location>
</feature>
<evidence type="ECO:0000259" key="2">
    <source>
        <dbReference type="Pfam" id="PF13843"/>
    </source>
</evidence>
<feature type="domain" description="PiggyBac transposable element-derived protein" evidence="2">
    <location>
        <begin position="147"/>
        <end position="503"/>
    </location>
</feature>
<evidence type="ECO:0000256" key="1">
    <source>
        <dbReference type="SAM" id="MobiDB-lite"/>
    </source>
</evidence>